<dbReference type="EMBL" id="MEYQ01000052">
    <property type="protein sequence ID" value="OGD38178.1"/>
    <property type="molecule type" value="Genomic_DNA"/>
</dbReference>
<accession>A0A1F5C5Q1</accession>
<protein>
    <submittedName>
        <fullName evidence="1">Uncharacterized protein</fullName>
    </submittedName>
</protein>
<dbReference type="Proteomes" id="UP000177947">
    <property type="component" value="Unassembled WGS sequence"/>
</dbReference>
<proteinExistence type="predicted"/>
<gene>
    <name evidence="1" type="ORF">A2907_02000</name>
</gene>
<evidence type="ECO:0000313" key="1">
    <source>
        <dbReference type="EMBL" id="OGD38178.1"/>
    </source>
</evidence>
<organism evidence="1 2">
    <name type="scientific">Candidatus Azambacteria bacterium RIFCSPLOWO2_01_FULL_37_9</name>
    <dbReference type="NCBI Taxonomy" id="1797297"/>
    <lineage>
        <taxon>Bacteria</taxon>
        <taxon>Candidatus Azamiibacteriota</taxon>
    </lineage>
</organism>
<dbReference type="AlphaFoldDB" id="A0A1F5C5Q1"/>
<comment type="caution">
    <text evidence="1">The sequence shown here is derived from an EMBL/GenBank/DDBJ whole genome shotgun (WGS) entry which is preliminary data.</text>
</comment>
<name>A0A1F5C5Q1_9BACT</name>
<reference evidence="1 2" key="1">
    <citation type="journal article" date="2016" name="Nat. Commun.">
        <title>Thousands of microbial genomes shed light on interconnected biogeochemical processes in an aquifer system.</title>
        <authorList>
            <person name="Anantharaman K."/>
            <person name="Brown C.T."/>
            <person name="Hug L.A."/>
            <person name="Sharon I."/>
            <person name="Castelle C.J."/>
            <person name="Probst A.J."/>
            <person name="Thomas B.C."/>
            <person name="Singh A."/>
            <person name="Wilkins M.J."/>
            <person name="Karaoz U."/>
            <person name="Brodie E.L."/>
            <person name="Williams K.H."/>
            <person name="Hubbard S.S."/>
            <person name="Banfield J.F."/>
        </authorList>
    </citation>
    <scope>NUCLEOTIDE SEQUENCE [LARGE SCALE GENOMIC DNA]</scope>
</reference>
<sequence length="94" mass="11021">MSDKKEERGDGKYIYYEAVKLRETREKLIEISDTIKDLNNNDKAINFHSPKDVKDFQDFLKKASKVADLLKRSMKDRLDILDICASKLEKNIKL</sequence>
<evidence type="ECO:0000313" key="2">
    <source>
        <dbReference type="Proteomes" id="UP000177947"/>
    </source>
</evidence>